<protein>
    <submittedName>
        <fullName evidence="9">Cytochrome c-type biogenesis protein CcdA</fullName>
    </submittedName>
</protein>
<organism evidence="9 10">
    <name type="scientific">Vulgatibacter incomptus</name>
    <dbReference type="NCBI Taxonomy" id="1391653"/>
    <lineage>
        <taxon>Bacteria</taxon>
        <taxon>Pseudomonadati</taxon>
        <taxon>Myxococcota</taxon>
        <taxon>Myxococcia</taxon>
        <taxon>Myxococcales</taxon>
        <taxon>Cystobacterineae</taxon>
        <taxon>Vulgatibacteraceae</taxon>
        <taxon>Vulgatibacter</taxon>
    </lineage>
</organism>
<dbReference type="GO" id="GO:0017004">
    <property type="term" value="P:cytochrome complex assembly"/>
    <property type="evidence" value="ECO:0007669"/>
    <property type="project" value="UniProtKB-KW"/>
</dbReference>
<proteinExistence type="inferred from homology"/>
<feature type="transmembrane region" description="Helical" evidence="7">
    <location>
        <begin position="121"/>
        <end position="138"/>
    </location>
</feature>
<evidence type="ECO:0000313" key="9">
    <source>
        <dbReference type="EMBL" id="AKU91785.1"/>
    </source>
</evidence>
<gene>
    <name evidence="9" type="ORF">AKJ08_2172</name>
</gene>
<feature type="transmembrane region" description="Helical" evidence="7">
    <location>
        <begin position="86"/>
        <end position="109"/>
    </location>
</feature>
<keyword evidence="10" id="KW-1185">Reference proteome</keyword>
<dbReference type="Pfam" id="PF02683">
    <property type="entry name" value="DsbD_TM"/>
    <property type="match status" value="1"/>
</dbReference>
<reference evidence="9 10" key="1">
    <citation type="submission" date="2015-08" db="EMBL/GenBank/DDBJ databases">
        <authorList>
            <person name="Babu N.S."/>
            <person name="Beckwith C.J."/>
            <person name="Beseler K.G."/>
            <person name="Brison A."/>
            <person name="Carone J.V."/>
            <person name="Caskin T.P."/>
            <person name="Diamond M."/>
            <person name="Durham M.E."/>
            <person name="Foxe J.M."/>
            <person name="Go M."/>
            <person name="Henderson B.A."/>
            <person name="Jones I.B."/>
            <person name="McGettigan J.A."/>
            <person name="Micheletti S.J."/>
            <person name="Nasrallah M.E."/>
            <person name="Ortiz D."/>
            <person name="Piller C.R."/>
            <person name="Privatt S.R."/>
            <person name="Schneider S.L."/>
            <person name="Sharp S."/>
            <person name="Smith T.C."/>
            <person name="Stanton J.D."/>
            <person name="Ullery H.E."/>
            <person name="Wilson R.J."/>
            <person name="Serrano M.G."/>
            <person name="Buck G."/>
            <person name="Lee V."/>
            <person name="Wang Y."/>
            <person name="Carvalho R."/>
            <person name="Voegtly L."/>
            <person name="Shi R."/>
            <person name="Duckworth R."/>
            <person name="Johnson A."/>
            <person name="Loviza R."/>
            <person name="Walstead R."/>
            <person name="Shah Z."/>
            <person name="Kiflezghi M."/>
            <person name="Wade K."/>
            <person name="Ball S.L."/>
            <person name="Bradley K.W."/>
            <person name="Asai D.J."/>
            <person name="Bowman C.A."/>
            <person name="Russell D.A."/>
            <person name="Pope W.H."/>
            <person name="Jacobs-Sera D."/>
            <person name="Hendrix R.W."/>
            <person name="Hatfull G.F."/>
        </authorList>
    </citation>
    <scope>NUCLEOTIDE SEQUENCE [LARGE SCALE GENOMIC DNA]</scope>
    <source>
        <strain evidence="9 10">DSM 27710</strain>
    </source>
</reference>
<evidence type="ECO:0000256" key="4">
    <source>
        <dbReference type="ARBA" id="ARBA00022748"/>
    </source>
</evidence>
<evidence type="ECO:0000256" key="2">
    <source>
        <dbReference type="ARBA" id="ARBA00006143"/>
    </source>
</evidence>
<keyword evidence="6 7" id="KW-0472">Membrane</keyword>
<accession>A0A0K1PE49</accession>
<dbReference type="KEGG" id="vin:AKJ08_2172"/>
<sequence>MTSISLPAAVFAGALSFLSPCVFPLVPGYLSFLTGSSAGDAEGARGKAIGRAAAFSLGFGLVFVALGATASTFGQLLGEHRRWLDLAGGALVILFGLHLLGILRVSLFFREARFQKLPSPKGFFGALLVGLAFGFGWSPCVGPLLGGVLTLAAADGTIGHGVLLLSGYAVGLAIPFIVSAAALQRFLAASSRIRPWLPWVERTGGALLTAFGVLLVTGKMGVVMQFLPGFESLAL</sequence>
<keyword evidence="3 7" id="KW-0812">Transmembrane</keyword>
<dbReference type="OrthoDB" id="9803065at2"/>
<dbReference type="PANTHER" id="PTHR31272:SF4">
    <property type="entry name" value="CYTOCHROME C-TYPE BIOGENESIS PROTEIN HI_1454-RELATED"/>
    <property type="match status" value="1"/>
</dbReference>
<evidence type="ECO:0000256" key="5">
    <source>
        <dbReference type="ARBA" id="ARBA00022989"/>
    </source>
</evidence>
<comment type="subcellular location">
    <subcellularLocation>
        <location evidence="1">Membrane</location>
        <topology evidence="1">Multi-pass membrane protein</topology>
    </subcellularLocation>
</comment>
<dbReference type="GO" id="GO:0016020">
    <property type="term" value="C:membrane"/>
    <property type="evidence" value="ECO:0007669"/>
    <property type="project" value="UniProtKB-SubCell"/>
</dbReference>
<dbReference type="RefSeq" id="WP_050726051.1">
    <property type="nucleotide sequence ID" value="NZ_CP012332.1"/>
</dbReference>
<feature type="transmembrane region" description="Helical" evidence="7">
    <location>
        <begin position="204"/>
        <end position="227"/>
    </location>
</feature>
<name>A0A0K1PE49_9BACT</name>
<dbReference type="PATRIC" id="fig|1391653.3.peg.2270"/>
<feature type="transmembrane region" description="Helical" evidence="7">
    <location>
        <begin position="6"/>
        <end position="32"/>
    </location>
</feature>
<evidence type="ECO:0000256" key="1">
    <source>
        <dbReference type="ARBA" id="ARBA00004141"/>
    </source>
</evidence>
<feature type="transmembrane region" description="Helical" evidence="7">
    <location>
        <begin position="53"/>
        <end position="74"/>
    </location>
</feature>
<evidence type="ECO:0000256" key="6">
    <source>
        <dbReference type="ARBA" id="ARBA00023136"/>
    </source>
</evidence>
<comment type="similarity">
    <text evidence="2">Belongs to the DsbD family.</text>
</comment>
<dbReference type="PANTHER" id="PTHR31272">
    <property type="entry name" value="CYTOCHROME C-TYPE BIOGENESIS PROTEIN HI_1454-RELATED"/>
    <property type="match status" value="1"/>
</dbReference>
<dbReference type="InterPro" id="IPR003834">
    <property type="entry name" value="Cyt_c_assmbl_TM_dom"/>
</dbReference>
<keyword evidence="5 7" id="KW-1133">Transmembrane helix</keyword>
<dbReference type="AlphaFoldDB" id="A0A0K1PE49"/>
<dbReference type="InterPro" id="IPR051790">
    <property type="entry name" value="Cytochrome_c-biogenesis_DsbD"/>
</dbReference>
<dbReference type="STRING" id="1391653.AKJ08_2172"/>
<dbReference type="Proteomes" id="UP000055590">
    <property type="component" value="Chromosome"/>
</dbReference>
<evidence type="ECO:0000259" key="8">
    <source>
        <dbReference type="Pfam" id="PF02683"/>
    </source>
</evidence>
<feature type="transmembrane region" description="Helical" evidence="7">
    <location>
        <begin position="158"/>
        <end position="183"/>
    </location>
</feature>
<feature type="domain" description="Cytochrome C biogenesis protein transmembrane" evidence="8">
    <location>
        <begin position="6"/>
        <end position="216"/>
    </location>
</feature>
<evidence type="ECO:0000256" key="3">
    <source>
        <dbReference type="ARBA" id="ARBA00022692"/>
    </source>
</evidence>
<keyword evidence="4" id="KW-0201">Cytochrome c-type biogenesis</keyword>
<evidence type="ECO:0000256" key="7">
    <source>
        <dbReference type="SAM" id="Phobius"/>
    </source>
</evidence>
<dbReference type="EMBL" id="CP012332">
    <property type="protein sequence ID" value="AKU91785.1"/>
    <property type="molecule type" value="Genomic_DNA"/>
</dbReference>
<evidence type="ECO:0000313" key="10">
    <source>
        <dbReference type="Proteomes" id="UP000055590"/>
    </source>
</evidence>